<keyword evidence="1" id="KW-0732">Signal</keyword>
<accession>A0A4R2KLR1</accession>
<evidence type="ECO:0000313" key="3">
    <source>
        <dbReference type="Proteomes" id="UP000295142"/>
    </source>
</evidence>
<reference evidence="2 3" key="1">
    <citation type="submission" date="2019-03" db="EMBL/GenBank/DDBJ databases">
        <title>Genomic Encyclopedia of Type Strains, Phase IV (KMG-IV): sequencing the most valuable type-strain genomes for metagenomic binning, comparative biology and taxonomic classification.</title>
        <authorList>
            <person name="Goeker M."/>
        </authorList>
    </citation>
    <scope>NUCLEOTIDE SEQUENCE [LARGE SCALE GENOMIC DNA]</scope>
    <source>
        <strain evidence="2 3">DSM 4868</strain>
    </source>
</reference>
<dbReference type="RefSeq" id="WP_132543954.1">
    <property type="nucleotide sequence ID" value="NZ_SLWW01000006.1"/>
</dbReference>
<proteinExistence type="predicted"/>
<protein>
    <recommendedName>
        <fullName evidence="4">PilJ/NarX-like methyl-accepting chemotaxis transducer</fullName>
    </recommendedName>
</protein>
<dbReference type="EMBL" id="SLWW01000006">
    <property type="protein sequence ID" value="TCO71636.1"/>
    <property type="molecule type" value="Genomic_DNA"/>
</dbReference>
<feature type="chain" id="PRO_5020256703" description="PilJ/NarX-like methyl-accepting chemotaxis transducer" evidence="1">
    <location>
        <begin position="21"/>
        <end position="380"/>
    </location>
</feature>
<comment type="caution">
    <text evidence="2">The sequence shown here is derived from an EMBL/GenBank/DDBJ whole genome shotgun (WGS) entry which is preliminary data.</text>
</comment>
<gene>
    <name evidence="2" type="ORF">EV655_106128</name>
</gene>
<evidence type="ECO:0000256" key="1">
    <source>
        <dbReference type="SAM" id="SignalP"/>
    </source>
</evidence>
<organism evidence="2 3">
    <name type="scientific">Rhodovulum euryhalinum</name>
    <dbReference type="NCBI Taxonomy" id="35805"/>
    <lineage>
        <taxon>Bacteria</taxon>
        <taxon>Pseudomonadati</taxon>
        <taxon>Pseudomonadota</taxon>
        <taxon>Alphaproteobacteria</taxon>
        <taxon>Rhodobacterales</taxon>
        <taxon>Paracoccaceae</taxon>
        <taxon>Rhodovulum</taxon>
    </lineage>
</organism>
<name>A0A4R2KLR1_9RHOB</name>
<dbReference type="AlphaFoldDB" id="A0A4R2KLR1"/>
<keyword evidence="3" id="KW-1185">Reference proteome</keyword>
<dbReference type="OrthoDB" id="7826914at2"/>
<evidence type="ECO:0000313" key="2">
    <source>
        <dbReference type="EMBL" id="TCO71636.1"/>
    </source>
</evidence>
<feature type="signal peptide" evidence="1">
    <location>
        <begin position="1"/>
        <end position="20"/>
    </location>
</feature>
<dbReference type="Proteomes" id="UP000295142">
    <property type="component" value="Unassembled WGS sequence"/>
</dbReference>
<sequence>MFKALLGAAALAVLVQPAFADGSDLVEFLSQELDDIRRGIEAREAAPESPGVFERGKDGFEADIDRLLDEGLDIVAPETFRTWARRLDRIDGATAEAETRQADLMLERTDARTSQGVGMVDRLLGREHAAGSAEDIDRKLAETATALDQLKADREAVVAGLVADMDRLHGITLTPNEARALLYSVNGALLVDATLVMRALEGIERKLAEVMGQQIGPDARRTYAGIASVTRLLQARMLERHLAAYDKDWLPELQAMRTETEALLAQTRENASTASQEGVRATYAANMMVQEQILHVIDRYEAMLERQRDATRDALGLAEERAGAAVNTLLTLETAANLATVISDATAGYEALMEIDLPELETLDLEEFEQMLDISRRLGS</sequence>
<evidence type="ECO:0008006" key="4">
    <source>
        <dbReference type="Google" id="ProtNLM"/>
    </source>
</evidence>